<evidence type="ECO:0000256" key="1">
    <source>
        <dbReference type="SAM" id="MobiDB-lite"/>
    </source>
</evidence>
<sequence length="264" mass="29144">MGVCQRGNLDRTPKSRCDSVSSSPPGADTLGKYDHDYVRSRRENPTDGEMRTWSAKTCGSRWKRVRRAELPRPLPLRLRCQQAPSSPPSEGPSCVPCTPPLPRLDKRRGLGEGEEAVLEIEPRTSCVLSMRSTTELDLPHLSAVFYALVPRVQETKVNRERRAGGSQLWGLADLEEKVQDSACLTWRSKKEGGDGGGRRRSFLCIVGPDPAPPGEPSGQRSQRGSAPWRSSLGSVQRTELLEELRDASGFSWCLSATPESEDFV</sequence>
<proteinExistence type="predicted"/>
<organism evidence="2 3">
    <name type="scientific">Camelus ferus</name>
    <name type="common">Wild bactrian camel</name>
    <name type="synonym">Camelus bactrianus ferus</name>
    <dbReference type="NCBI Taxonomy" id="419612"/>
    <lineage>
        <taxon>Eukaryota</taxon>
        <taxon>Metazoa</taxon>
        <taxon>Chordata</taxon>
        <taxon>Craniata</taxon>
        <taxon>Vertebrata</taxon>
        <taxon>Euteleostomi</taxon>
        <taxon>Mammalia</taxon>
        <taxon>Eutheria</taxon>
        <taxon>Laurasiatheria</taxon>
        <taxon>Artiodactyla</taxon>
        <taxon>Tylopoda</taxon>
        <taxon>Camelidae</taxon>
        <taxon>Camelus</taxon>
    </lineage>
</organism>
<dbReference type="RefSeq" id="XP_032325929.1">
    <property type="nucleotide sequence ID" value="XM_032470038.1"/>
</dbReference>
<feature type="compositionally biased region" description="Basic and acidic residues" evidence="1">
    <location>
        <begin position="31"/>
        <end position="50"/>
    </location>
</feature>
<evidence type="ECO:0000313" key="3">
    <source>
        <dbReference type="RefSeq" id="XP_032325929.1"/>
    </source>
</evidence>
<keyword evidence="2" id="KW-1185">Reference proteome</keyword>
<accession>A0A8B8S890</accession>
<gene>
    <name evidence="3" type="primary">LOC116660470</name>
</gene>
<feature type="compositionally biased region" description="Basic and acidic residues" evidence="1">
    <location>
        <begin position="8"/>
        <end position="17"/>
    </location>
</feature>
<evidence type="ECO:0000313" key="2">
    <source>
        <dbReference type="Proteomes" id="UP000694856"/>
    </source>
</evidence>
<dbReference type="GeneID" id="116660470"/>
<reference evidence="3" key="1">
    <citation type="submission" date="2025-08" db="UniProtKB">
        <authorList>
            <consortium name="RefSeq"/>
        </authorList>
    </citation>
    <scope>IDENTIFICATION</scope>
    <source>
        <tissue evidence="3">Ear skin</tissue>
    </source>
</reference>
<dbReference type="AlphaFoldDB" id="A0A8B8S890"/>
<feature type="region of interest" description="Disordered" evidence="1">
    <location>
        <begin position="1"/>
        <end position="52"/>
    </location>
</feature>
<protein>
    <submittedName>
        <fullName evidence="3">Uncharacterized protein LOC116660470</fullName>
    </submittedName>
</protein>
<dbReference type="Proteomes" id="UP000694856">
    <property type="component" value="Chromosome 29"/>
</dbReference>
<name>A0A8B8S890_CAMFR</name>
<dbReference type="KEGG" id="cfr:116660470"/>
<feature type="region of interest" description="Disordered" evidence="1">
    <location>
        <begin position="189"/>
        <end position="232"/>
    </location>
</feature>
<feature type="region of interest" description="Disordered" evidence="1">
    <location>
        <begin position="81"/>
        <end position="100"/>
    </location>
</feature>